<dbReference type="InterPro" id="IPR001841">
    <property type="entry name" value="Znf_RING"/>
</dbReference>
<keyword evidence="1" id="KW-0479">Metal-binding</keyword>
<organism evidence="3 4">
    <name type="scientific">Neocucurbitaria cava</name>
    <dbReference type="NCBI Taxonomy" id="798079"/>
    <lineage>
        <taxon>Eukaryota</taxon>
        <taxon>Fungi</taxon>
        <taxon>Dikarya</taxon>
        <taxon>Ascomycota</taxon>
        <taxon>Pezizomycotina</taxon>
        <taxon>Dothideomycetes</taxon>
        <taxon>Pleosporomycetidae</taxon>
        <taxon>Pleosporales</taxon>
        <taxon>Pleosporineae</taxon>
        <taxon>Cucurbitariaceae</taxon>
        <taxon>Neocucurbitaria</taxon>
    </lineage>
</organism>
<evidence type="ECO:0000259" key="2">
    <source>
        <dbReference type="PROSITE" id="PS50089"/>
    </source>
</evidence>
<dbReference type="EMBL" id="JAPEUY010000005">
    <property type="protein sequence ID" value="KAJ4372930.1"/>
    <property type="molecule type" value="Genomic_DNA"/>
</dbReference>
<dbReference type="SUPFAM" id="SSF57850">
    <property type="entry name" value="RING/U-box"/>
    <property type="match status" value="1"/>
</dbReference>
<sequence length="245" mass="27495">MTPSSKVSSSQHPQPPDSAVQAHLTTPIQLFALNTMSEPTLPFPQTGDAAVDFINNHTVVDNDVPLLNECPICLDNFTSEPCLRITEIEGCNHQIGLTCLREILRSHPGEEKRCPLCRTVWISATAAPTRTVPRSEESQRNFASLFEDLDGIGENIANRMATGMNRQIADATTSRNVPRRNMHGYGSLYARDQRNTSMQNPILLDSDSETEDYETRLKNYESLSRDIETIRARARNTQLSRSQRH</sequence>
<name>A0A9W9CP29_9PLEO</name>
<feature type="domain" description="RING-type" evidence="2">
    <location>
        <begin position="70"/>
        <end position="118"/>
    </location>
</feature>
<keyword evidence="1" id="KW-0863">Zinc-finger</keyword>
<evidence type="ECO:0000313" key="3">
    <source>
        <dbReference type="EMBL" id="KAJ4372930.1"/>
    </source>
</evidence>
<evidence type="ECO:0000313" key="4">
    <source>
        <dbReference type="Proteomes" id="UP001140560"/>
    </source>
</evidence>
<dbReference type="OrthoDB" id="8062037at2759"/>
<dbReference type="PROSITE" id="PS50089">
    <property type="entry name" value="ZF_RING_2"/>
    <property type="match status" value="1"/>
</dbReference>
<dbReference type="Gene3D" id="3.30.40.10">
    <property type="entry name" value="Zinc/RING finger domain, C3HC4 (zinc finger)"/>
    <property type="match status" value="1"/>
</dbReference>
<dbReference type="Pfam" id="PF13639">
    <property type="entry name" value="zf-RING_2"/>
    <property type="match status" value="1"/>
</dbReference>
<proteinExistence type="predicted"/>
<keyword evidence="4" id="KW-1185">Reference proteome</keyword>
<reference evidence="3" key="1">
    <citation type="submission" date="2022-10" db="EMBL/GenBank/DDBJ databases">
        <title>Tapping the CABI collections for fungal endophytes: first genome assemblies for Collariella, Neodidymelliopsis, Ascochyta clinopodiicola, Didymella pomorum, Didymosphaeria variabile, Neocosmospora piperis and Neocucurbitaria cava.</title>
        <authorList>
            <person name="Hill R."/>
        </authorList>
    </citation>
    <scope>NUCLEOTIDE SEQUENCE</scope>
    <source>
        <strain evidence="3">IMI 356814</strain>
    </source>
</reference>
<dbReference type="AlphaFoldDB" id="A0A9W9CP29"/>
<dbReference type="InterPro" id="IPR013083">
    <property type="entry name" value="Znf_RING/FYVE/PHD"/>
</dbReference>
<evidence type="ECO:0000256" key="1">
    <source>
        <dbReference type="PROSITE-ProRule" id="PRU00175"/>
    </source>
</evidence>
<gene>
    <name evidence="3" type="ORF">N0V83_003221</name>
</gene>
<dbReference type="GO" id="GO:0008270">
    <property type="term" value="F:zinc ion binding"/>
    <property type="evidence" value="ECO:0007669"/>
    <property type="project" value="UniProtKB-KW"/>
</dbReference>
<keyword evidence="1" id="KW-0862">Zinc</keyword>
<comment type="caution">
    <text evidence="3">The sequence shown here is derived from an EMBL/GenBank/DDBJ whole genome shotgun (WGS) entry which is preliminary data.</text>
</comment>
<protein>
    <recommendedName>
        <fullName evidence="2">RING-type domain-containing protein</fullName>
    </recommendedName>
</protein>
<dbReference type="Proteomes" id="UP001140560">
    <property type="component" value="Unassembled WGS sequence"/>
</dbReference>
<accession>A0A9W9CP29</accession>